<reference evidence="2" key="1">
    <citation type="journal article" date="2017" name="Nature">
        <title>The sunflower genome provides insights into oil metabolism, flowering and Asterid evolution.</title>
        <authorList>
            <person name="Badouin H."/>
            <person name="Gouzy J."/>
            <person name="Grassa C.J."/>
            <person name="Murat F."/>
            <person name="Staton S.E."/>
            <person name="Cottret L."/>
            <person name="Lelandais-Briere C."/>
            <person name="Owens G.L."/>
            <person name="Carrere S."/>
            <person name="Mayjonade B."/>
            <person name="Legrand L."/>
            <person name="Gill N."/>
            <person name="Kane N.C."/>
            <person name="Bowers J.E."/>
            <person name="Hubner S."/>
            <person name="Bellec A."/>
            <person name="Berard A."/>
            <person name="Berges H."/>
            <person name="Blanchet N."/>
            <person name="Boniface M.C."/>
            <person name="Brunel D."/>
            <person name="Catrice O."/>
            <person name="Chaidir N."/>
            <person name="Claudel C."/>
            <person name="Donnadieu C."/>
            <person name="Faraut T."/>
            <person name="Fievet G."/>
            <person name="Helmstetter N."/>
            <person name="King M."/>
            <person name="Knapp S.J."/>
            <person name="Lai Z."/>
            <person name="Le Paslier M.C."/>
            <person name="Lippi Y."/>
            <person name="Lorenzon L."/>
            <person name="Mandel J.R."/>
            <person name="Marage G."/>
            <person name="Marchand G."/>
            <person name="Marquand E."/>
            <person name="Bret-Mestries E."/>
            <person name="Morien E."/>
            <person name="Nambeesan S."/>
            <person name="Nguyen T."/>
            <person name="Pegot-Espagnet P."/>
            <person name="Pouilly N."/>
            <person name="Raftis F."/>
            <person name="Sallet E."/>
            <person name="Schiex T."/>
            <person name="Thomas J."/>
            <person name="Vandecasteele C."/>
            <person name="Vares D."/>
            <person name="Vear F."/>
            <person name="Vautrin S."/>
            <person name="Crespi M."/>
            <person name="Mangin B."/>
            <person name="Burke J.M."/>
            <person name="Salse J."/>
            <person name="Munos S."/>
            <person name="Vincourt P."/>
            <person name="Rieseberg L.H."/>
            <person name="Langlade N.B."/>
        </authorList>
    </citation>
    <scope>NUCLEOTIDE SEQUENCE</scope>
    <source>
        <tissue evidence="2">Leaves</tissue>
    </source>
</reference>
<organism evidence="2 3">
    <name type="scientific">Helianthus annuus</name>
    <name type="common">Common sunflower</name>
    <dbReference type="NCBI Taxonomy" id="4232"/>
    <lineage>
        <taxon>Eukaryota</taxon>
        <taxon>Viridiplantae</taxon>
        <taxon>Streptophyta</taxon>
        <taxon>Embryophyta</taxon>
        <taxon>Tracheophyta</taxon>
        <taxon>Spermatophyta</taxon>
        <taxon>Magnoliopsida</taxon>
        <taxon>eudicotyledons</taxon>
        <taxon>Gunneridae</taxon>
        <taxon>Pentapetalae</taxon>
        <taxon>asterids</taxon>
        <taxon>campanulids</taxon>
        <taxon>Asterales</taxon>
        <taxon>Asteraceae</taxon>
        <taxon>Asteroideae</taxon>
        <taxon>Heliantheae alliance</taxon>
        <taxon>Heliantheae</taxon>
        <taxon>Helianthus</taxon>
    </lineage>
</organism>
<gene>
    <name evidence="2" type="ORF">HanXRQr2_Chr01g0018591</name>
</gene>
<dbReference type="Proteomes" id="UP000215914">
    <property type="component" value="Unassembled WGS sequence"/>
</dbReference>
<sequence>MFILKGYEEDQEDNEEEEGGLSQSGKELRKLLGKNSGVNESEPEQEDDDDDDVILMTKVPCSCTKG</sequence>
<protein>
    <submittedName>
        <fullName evidence="2">Uncharacterized protein</fullName>
    </submittedName>
</protein>
<feature type="region of interest" description="Disordered" evidence="1">
    <location>
        <begin position="1"/>
        <end position="53"/>
    </location>
</feature>
<dbReference type="AlphaFoldDB" id="A0A9K3JW71"/>
<feature type="compositionally biased region" description="Acidic residues" evidence="1">
    <location>
        <begin position="9"/>
        <end position="19"/>
    </location>
</feature>
<feature type="compositionally biased region" description="Acidic residues" evidence="1">
    <location>
        <begin position="41"/>
        <end position="53"/>
    </location>
</feature>
<accession>A0A9K3JW71</accession>
<reference evidence="2" key="2">
    <citation type="submission" date="2020-06" db="EMBL/GenBank/DDBJ databases">
        <title>Helianthus annuus Genome sequencing and assembly Release 2.</title>
        <authorList>
            <person name="Gouzy J."/>
            <person name="Langlade N."/>
            <person name="Munos S."/>
        </authorList>
    </citation>
    <scope>NUCLEOTIDE SEQUENCE</scope>
    <source>
        <tissue evidence="2">Leaves</tissue>
    </source>
</reference>
<evidence type="ECO:0000313" key="3">
    <source>
        <dbReference type="Proteomes" id="UP000215914"/>
    </source>
</evidence>
<dbReference type="Gramene" id="mRNA:HanXRQr2_Chr01g0018591">
    <property type="protein sequence ID" value="mRNA:HanXRQr2_Chr01g0018591"/>
    <property type="gene ID" value="HanXRQr2_Chr01g0018591"/>
</dbReference>
<evidence type="ECO:0000313" key="2">
    <source>
        <dbReference type="EMBL" id="KAF5821770.1"/>
    </source>
</evidence>
<comment type="caution">
    <text evidence="2">The sequence shown here is derived from an EMBL/GenBank/DDBJ whole genome shotgun (WGS) entry which is preliminary data.</text>
</comment>
<keyword evidence="3" id="KW-1185">Reference proteome</keyword>
<evidence type="ECO:0000256" key="1">
    <source>
        <dbReference type="SAM" id="MobiDB-lite"/>
    </source>
</evidence>
<name>A0A9K3JW71_HELAN</name>
<proteinExistence type="predicted"/>
<dbReference type="EMBL" id="MNCJ02000316">
    <property type="protein sequence ID" value="KAF5821770.1"/>
    <property type="molecule type" value="Genomic_DNA"/>
</dbReference>